<reference evidence="1 2" key="1">
    <citation type="submission" date="2018-02" db="EMBL/GenBank/DDBJ databases">
        <title>The genomes of Aspergillus section Nigri reveals drivers in fungal speciation.</title>
        <authorList>
            <consortium name="DOE Joint Genome Institute"/>
            <person name="Vesth T.C."/>
            <person name="Nybo J."/>
            <person name="Theobald S."/>
            <person name="Brandl J."/>
            <person name="Frisvad J.C."/>
            <person name="Nielsen K.F."/>
            <person name="Lyhne E.K."/>
            <person name="Kogle M.E."/>
            <person name="Kuo A."/>
            <person name="Riley R."/>
            <person name="Clum A."/>
            <person name="Nolan M."/>
            <person name="Lipzen A."/>
            <person name="Salamov A."/>
            <person name="Henrissat B."/>
            <person name="Wiebenga A."/>
            <person name="De vries R.P."/>
            <person name="Grigoriev I.V."/>
            <person name="Mortensen U.H."/>
            <person name="Andersen M.R."/>
            <person name="Baker S.E."/>
        </authorList>
    </citation>
    <scope>NUCLEOTIDE SEQUENCE [LARGE SCALE GENOMIC DNA]</scope>
    <source>
        <strain evidence="1 2">CBS 115571</strain>
    </source>
</reference>
<evidence type="ECO:0000313" key="1">
    <source>
        <dbReference type="EMBL" id="PYI13458.1"/>
    </source>
</evidence>
<accession>A0A2V5GR65</accession>
<dbReference type="InterPro" id="IPR022085">
    <property type="entry name" value="OpdG"/>
</dbReference>
<dbReference type="InterPro" id="IPR053204">
    <property type="entry name" value="Oxopyrrolidines_Biosynth-assoc"/>
</dbReference>
<sequence length="301" mass="34794">MAGRVRELGFGARLMARREFWIIHALVNNPDKTPEEAIQELLRERNSQFQQRRDSTRTYVRDRLNQQHAFHTMQSICELAYLLPADEQIKLLQLVTRLQRKAVPESVMRGGIVKVAFADRMWLDLPCLREYISHRFSFAPLAMFKGFPTCRCTGMQNRAPCGDHCRDYPPQEVQEWENRNAFIAQLTNCIPRLGHRMDFTRLGFRLCVRAFENADVNALEEEAVRAACFWFALAGNPMWDTCVAGDQVDEPESEQPKAFDRARWAGWKNAINSFGVHLVRRSTQALMKDALAAMDEAERTQ</sequence>
<dbReference type="AlphaFoldDB" id="A0A2V5GR65"/>
<dbReference type="PANTHER" id="PTHR38797:SF6">
    <property type="match status" value="1"/>
</dbReference>
<dbReference type="Proteomes" id="UP000249829">
    <property type="component" value="Unassembled WGS sequence"/>
</dbReference>
<name>A0A2V5GR65_ASPV1</name>
<dbReference type="STRING" id="1450538.A0A2V5GR65"/>
<keyword evidence="2" id="KW-1185">Reference proteome</keyword>
<dbReference type="PANTHER" id="PTHR38797">
    <property type="entry name" value="NUCLEAR PORE COMPLEX PROTEIN NUP85-RELATED"/>
    <property type="match status" value="1"/>
</dbReference>
<proteinExistence type="predicted"/>
<gene>
    <name evidence="1" type="ORF">BO99DRAFT_347341</name>
</gene>
<evidence type="ECO:0000313" key="2">
    <source>
        <dbReference type="Proteomes" id="UP000249829"/>
    </source>
</evidence>
<dbReference type="EMBL" id="KZ825243">
    <property type="protein sequence ID" value="PYI13458.1"/>
    <property type="molecule type" value="Genomic_DNA"/>
</dbReference>
<dbReference type="Pfam" id="PF12311">
    <property type="entry name" value="DUF3632"/>
    <property type="match status" value="1"/>
</dbReference>
<dbReference type="OMA" id="EQRWINT"/>
<organism evidence="1 2">
    <name type="scientific">Aspergillus violaceofuscus (strain CBS 115571)</name>
    <dbReference type="NCBI Taxonomy" id="1450538"/>
    <lineage>
        <taxon>Eukaryota</taxon>
        <taxon>Fungi</taxon>
        <taxon>Dikarya</taxon>
        <taxon>Ascomycota</taxon>
        <taxon>Pezizomycotina</taxon>
        <taxon>Eurotiomycetes</taxon>
        <taxon>Eurotiomycetidae</taxon>
        <taxon>Eurotiales</taxon>
        <taxon>Aspergillaceae</taxon>
        <taxon>Aspergillus</taxon>
    </lineage>
</organism>
<protein>
    <submittedName>
        <fullName evidence="1">Uncharacterized protein</fullName>
    </submittedName>
</protein>